<evidence type="ECO:0000313" key="1">
    <source>
        <dbReference type="EMBL" id="CAH2060852.1"/>
    </source>
</evidence>
<reference evidence="1 2" key="1">
    <citation type="submission" date="2022-03" db="EMBL/GenBank/DDBJ databases">
        <authorList>
            <person name="Nunn A."/>
            <person name="Chopra R."/>
            <person name="Nunn A."/>
            <person name="Contreras Garrido A."/>
        </authorList>
    </citation>
    <scope>NUCLEOTIDE SEQUENCE [LARGE SCALE GENOMIC DNA]</scope>
</reference>
<name>A0AAU9S9K9_THLAR</name>
<dbReference type="Proteomes" id="UP000836841">
    <property type="component" value="Chromosome 4"/>
</dbReference>
<evidence type="ECO:0000313" key="2">
    <source>
        <dbReference type="Proteomes" id="UP000836841"/>
    </source>
</evidence>
<dbReference type="AlphaFoldDB" id="A0AAU9S9K9"/>
<organism evidence="1 2">
    <name type="scientific">Thlaspi arvense</name>
    <name type="common">Field penny-cress</name>
    <dbReference type="NCBI Taxonomy" id="13288"/>
    <lineage>
        <taxon>Eukaryota</taxon>
        <taxon>Viridiplantae</taxon>
        <taxon>Streptophyta</taxon>
        <taxon>Embryophyta</taxon>
        <taxon>Tracheophyta</taxon>
        <taxon>Spermatophyta</taxon>
        <taxon>Magnoliopsida</taxon>
        <taxon>eudicotyledons</taxon>
        <taxon>Gunneridae</taxon>
        <taxon>Pentapetalae</taxon>
        <taxon>rosids</taxon>
        <taxon>malvids</taxon>
        <taxon>Brassicales</taxon>
        <taxon>Brassicaceae</taxon>
        <taxon>Thlaspideae</taxon>
        <taxon>Thlaspi</taxon>
    </lineage>
</organism>
<accession>A0AAU9S9K9</accession>
<keyword evidence="2" id="KW-1185">Reference proteome</keyword>
<proteinExistence type="predicted"/>
<sequence length="73" mass="8708">MWLPIAFITFLVYEEKEQEMDSIVLRLPIAFIIFLVYEKKEQEIDSIVLSFKSFVSKQKSDVYEKLFGSEKHD</sequence>
<gene>
    <name evidence="1" type="ORF">TAV2_LOCUS14737</name>
</gene>
<dbReference type="EMBL" id="OU466860">
    <property type="protein sequence ID" value="CAH2060852.1"/>
    <property type="molecule type" value="Genomic_DNA"/>
</dbReference>
<protein>
    <submittedName>
        <fullName evidence="1">Uncharacterized protein</fullName>
    </submittedName>
</protein>